<dbReference type="GO" id="GO:0016301">
    <property type="term" value="F:kinase activity"/>
    <property type="evidence" value="ECO:0007669"/>
    <property type="project" value="UniProtKB-KW"/>
</dbReference>
<dbReference type="PANTHER" id="PTHR10584">
    <property type="entry name" value="SUGAR KINASE"/>
    <property type="match status" value="1"/>
</dbReference>
<dbReference type="GO" id="GO:0005829">
    <property type="term" value="C:cytosol"/>
    <property type="evidence" value="ECO:0007669"/>
    <property type="project" value="TreeGrafter"/>
</dbReference>
<sequence>MAACAVVRCAVVGHVEWTEFALVDHVPAPGNIAHAFDDWAEPAGGGAVVATQIRKLAGTCDFFTALGDDELGHKCAERLGEMGLSLTVEWFGRTRRAITLIDEHRERTITTFGPKLRPNGEYDFAEYDFVFFIAGEPEVLRAARAARFLAATTREVPTLKEGGVQIDLLIGSGRDPGEHYDGGIDATIVVATEGTDGGVVNGRRYDALTTPGQVVDTYGAGDSFAAALGFALARGDGLDAALALAARAGAGVVTGKGPYTSQIWA</sequence>
<dbReference type="Gene3D" id="3.40.1190.20">
    <property type="match status" value="2"/>
</dbReference>
<evidence type="ECO:0000259" key="3">
    <source>
        <dbReference type="Pfam" id="PF00294"/>
    </source>
</evidence>
<organism evidence="4">
    <name type="scientific">freshwater metagenome</name>
    <dbReference type="NCBI Taxonomy" id="449393"/>
    <lineage>
        <taxon>unclassified sequences</taxon>
        <taxon>metagenomes</taxon>
        <taxon>ecological metagenomes</taxon>
    </lineage>
</organism>
<proteinExistence type="predicted"/>
<accession>A0A6J6P911</accession>
<dbReference type="Pfam" id="PF00294">
    <property type="entry name" value="PfkB"/>
    <property type="match status" value="2"/>
</dbReference>
<keyword evidence="2" id="KW-0418">Kinase</keyword>
<dbReference type="PANTHER" id="PTHR10584:SF166">
    <property type="entry name" value="RIBOKINASE"/>
    <property type="match status" value="1"/>
</dbReference>
<keyword evidence="1" id="KW-0808">Transferase</keyword>
<dbReference type="InterPro" id="IPR029056">
    <property type="entry name" value="Ribokinase-like"/>
</dbReference>
<evidence type="ECO:0000256" key="2">
    <source>
        <dbReference type="ARBA" id="ARBA00022777"/>
    </source>
</evidence>
<evidence type="ECO:0000313" key="4">
    <source>
        <dbReference type="EMBL" id="CAB4695910.1"/>
    </source>
</evidence>
<feature type="domain" description="Carbohydrate kinase PfkB" evidence="3">
    <location>
        <begin position="9"/>
        <end position="115"/>
    </location>
</feature>
<evidence type="ECO:0000256" key="1">
    <source>
        <dbReference type="ARBA" id="ARBA00022679"/>
    </source>
</evidence>
<gene>
    <name evidence="4" type="ORF">UFOPK2399_01021</name>
</gene>
<name>A0A6J6P911_9ZZZZ</name>
<protein>
    <submittedName>
        <fullName evidence="4">Unannotated protein</fullName>
    </submittedName>
</protein>
<reference evidence="4" key="1">
    <citation type="submission" date="2020-05" db="EMBL/GenBank/DDBJ databases">
        <authorList>
            <person name="Chiriac C."/>
            <person name="Salcher M."/>
            <person name="Ghai R."/>
            <person name="Kavagutti S V."/>
        </authorList>
    </citation>
    <scope>NUCLEOTIDE SEQUENCE</scope>
</reference>
<dbReference type="AlphaFoldDB" id="A0A6J6P911"/>
<dbReference type="InterPro" id="IPR011611">
    <property type="entry name" value="PfkB_dom"/>
</dbReference>
<dbReference type="SUPFAM" id="SSF53613">
    <property type="entry name" value="Ribokinase-like"/>
    <property type="match status" value="1"/>
</dbReference>
<dbReference type="EMBL" id="CAEZXP010000002">
    <property type="protein sequence ID" value="CAB4695910.1"/>
    <property type="molecule type" value="Genomic_DNA"/>
</dbReference>
<feature type="domain" description="Carbohydrate kinase PfkB" evidence="3">
    <location>
        <begin position="187"/>
        <end position="261"/>
    </location>
</feature>